<dbReference type="PANTHER" id="PTHR43133:SF25">
    <property type="entry name" value="RNA POLYMERASE SIGMA FACTOR RFAY-RELATED"/>
    <property type="match status" value="1"/>
</dbReference>
<accession>A0A9X3MTG7</accession>
<dbReference type="Proteomes" id="UP001149140">
    <property type="component" value="Unassembled WGS sequence"/>
</dbReference>
<reference evidence="7" key="1">
    <citation type="submission" date="2022-10" db="EMBL/GenBank/DDBJ databases">
        <title>The WGS of Solirubrobacter ginsenosidimutans DSM 21036.</title>
        <authorList>
            <person name="Jiang Z."/>
        </authorList>
    </citation>
    <scope>NUCLEOTIDE SEQUENCE</scope>
    <source>
        <strain evidence="7">DSM 21036</strain>
    </source>
</reference>
<dbReference type="InterPro" id="IPR036388">
    <property type="entry name" value="WH-like_DNA-bd_sf"/>
</dbReference>
<keyword evidence="3" id="KW-0731">Sigma factor</keyword>
<evidence type="ECO:0000313" key="8">
    <source>
        <dbReference type="Proteomes" id="UP001149140"/>
    </source>
</evidence>
<dbReference type="InterPro" id="IPR013325">
    <property type="entry name" value="RNA_pol_sigma_r2"/>
</dbReference>
<evidence type="ECO:0000256" key="4">
    <source>
        <dbReference type="ARBA" id="ARBA00023163"/>
    </source>
</evidence>
<dbReference type="InterPro" id="IPR039425">
    <property type="entry name" value="RNA_pol_sigma-70-like"/>
</dbReference>
<comment type="similarity">
    <text evidence="1">Belongs to the sigma-70 factor family. ECF subfamily.</text>
</comment>
<evidence type="ECO:0000259" key="5">
    <source>
        <dbReference type="Pfam" id="PF04542"/>
    </source>
</evidence>
<gene>
    <name evidence="7" type="ORF">OM076_18630</name>
</gene>
<feature type="domain" description="RNA polymerase sigma-70 region 2" evidence="5">
    <location>
        <begin position="13"/>
        <end position="74"/>
    </location>
</feature>
<dbReference type="GO" id="GO:0006352">
    <property type="term" value="P:DNA-templated transcription initiation"/>
    <property type="evidence" value="ECO:0007669"/>
    <property type="project" value="InterPro"/>
</dbReference>
<feature type="domain" description="RNA polymerase sigma factor 70 region 4 type 2" evidence="6">
    <location>
        <begin position="102"/>
        <end position="153"/>
    </location>
</feature>
<keyword evidence="4" id="KW-0804">Transcription</keyword>
<comment type="caution">
    <text evidence="7">The sequence shown here is derived from an EMBL/GenBank/DDBJ whole genome shotgun (WGS) entry which is preliminary data.</text>
</comment>
<name>A0A9X3MTG7_9ACTN</name>
<dbReference type="EMBL" id="JAPDOD010000017">
    <property type="protein sequence ID" value="MDA0162294.1"/>
    <property type="molecule type" value="Genomic_DNA"/>
</dbReference>
<evidence type="ECO:0000256" key="3">
    <source>
        <dbReference type="ARBA" id="ARBA00023082"/>
    </source>
</evidence>
<dbReference type="SUPFAM" id="SSF88946">
    <property type="entry name" value="Sigma2 domain of RNA polymerase sigma factors"/>
    <property type="match status" value="1"/>
</dbReference>
<evidence type="ECO:0000256" key="1">
    <source>
        <dbReference type="ARBA" id="ARBA00010641"/>
    </source>
</evidence>
<evidence type="ECO:0000313" key="7">
    <source>
        <dbReference type="EMBL" id="MDA0162294.1"/>
    </source>
</evidence>
<proteinExistence type="inferred from homology"/>
<dbReference type="PANTHER" id="PTHR43133">
    <property type="entry name" value="RNA POLYMERASE ECF-TYPE SIGMA FACTO"/>
    <property type="match status" value="1"/>
</dbReference>
<dbReference type="AlphaFoldDB" id="A0A9X3MTG7"/>
<dbReference type="GO" id="GO:0003677">
    <property type="term" value="F:DNA binding"/>
    <property type="evidence" value="ECO:0007669"/>
    <property type="project" value="InterPro"/>
</dbReference>
<dbReference type="InterPro" id="IPR013324">
    <property type="entry name" value="RNA_pol_sigma_r3/r4-like"/>
</dbReference>
<dbReference type="Pfam" id="PF08281">
    <property type="entry name" value="Sigma70_r4_2"/>
    <property type="match status" value="1"/>
</dbReference>
<dbReference type="NCBIfam" id="TIGR02937">
    <property type="entry name" value="sigma70-ECF"/>
    <property type="match status" value="1"/>
</dbReference>
<dbReference type="InterPro" id="IPR014284">
    <property type="entry name" value="RNA_pol_sigma-70_dom"/>
</dbReference>
<sequence length="177" mass="19779">MDDDSQLQRLHLEHAGAVRAYVRRRIGADEADEVVADVFVIAWRRLGELPPQPRTWLLGTARRVLANRRRTAKRQRALYERLANEAEADAGAAATQEPGDGSVLRALASLSANDREVLLLVSWDGLSHQEAGEVLGVRDTTVAMRVHRARRRLERALERTSVPAPHIRATQELSDAR</sequence>
<organism evidence="7 8">
    <name type="scientific">Solirubrobacter ginsenosidimutans</name>
    <dbReference type="NCBI Taxonomy" id="490573"/>
    <lineage>
        <taxon>Bacteria</taxon>
        <taxon>Bacillati</taxon>
        <taxon>Actinomycetota</taxon>
        <taxon>Thermoleophilia</taxon>
        <taxon>Solirubrobacterales</taxon>
        <taxon>Solirubrobacteraceae</taxon>
        <taxon>Solirubrobacter</taxon>
    </lineage>
</organism>
<keyword evidence="2" id="KW-0805">Transcription regulation</keyword>
<keyword evidence="8" id="KW-1185">Reference proteome</keyword>
<dbReference type="InterPro" id="IPR013249">
    <property type="entry name" value="RNA_pol_sigma70_r4_t2"/>
</dbReference>
<dbReference type="RefSeq" id="WP_270041529.1">
    <property type="nucleotide sequence ID" value="NZ_JAPDOD010000017.1"/>
</dbReference>
<dbReference type="Gene3D" id="1.10.1740.10">
    <property type="match status" value="1"/>
</dbReference>
<dbReference type="Pfam" id="PF04542">
    <property type="entry name" value="Sigma70_r2"/>
    <property type="match status" value="1"/>
</dbReference>
<protein>
    <submittedName>
        <fullName evidence="7">RNA polymerase sigma factor</fullName>
    </submittedName>
</protein>
<dbReference type="InterPro" id="IPR007627">
    <property type="entry name" value="RNA_pol_sigma70_r2"/>
</dbReference>
<dbReference type="SUPFAM" id="SSF88659">
    <property type="entry name" value="Sigma3 and sigma4 domains of RNA polymerase sigma factors"/>
    <property type="match status" value="1"/>
</dbReference>
<dbReference type="GO" id="GO:0016987">
    <property type="term" value="F:sigma factor activity"/>
    <property type="evidence" value="ECO:0007669"/>
    <property type="project" value="UniProtKB-KW"/>
</dbReference>
<dbReference type="Gene3D" id="1.10.10.10">
    <property type="entry name" value="Winged helix-like DNA-binding domain superfamily/Winged helix DNA-binding domain"/>
    <property type="match status" value="1"/>
</dbReference>
<evidence type="ECO:0000256" key="2">
    <source>
        <dbReference type="ARBA" id="ARBA00023015"/>
    </source>
</evidence>
<evidence type="ECO:0000259" key="6">
    <source>
        <dbReference type="Pfam" id="PF08281"/>
    </source>
</evidence>